<name>A0ABP9TT37_9MICC</name>
<dbReference type="RefSeq" id="WP_210100282.1">
    <property type="nucleotide sequence ID" value="NZ_BAABLK010000035.1"/>
</dbReference>
<evidence type="ECO:0000259" key="4">
    <source>
        <dbReference type="Pfam" id="PF13490"/>
    </source>
</evidence>
<feature type="transmembrane region" description="Helical" evidence="3">
    <location>
        <begin position="84"/>
        <end position="107"/>
    </location>
</feature>
<proteinExistence type="predicted"/>
<keyword evidence="3" id="KW-0812">Transmembrane</keyword>
<feature type="domain" description="Putative zinc-finger" evidence="4">
    <location>
        <begin position="6"/>
        <end position="34"/>
    </location>
</feature>
<evidence type="ECO:0000256" key="3">
    <source>
        <dbReference type="SAM" id="Phobius"/>
    </source>
</evidence>
<evidence type="ECO:0000256" key="1">
    <source>
        <dbReference type="ARBA" id="ARBA00023015"/>
    </source>
</evidence>
<evidence type="ECO:0000256" key="2">
    <source>
        <dbReference type="ARBA" id="ARBA00023163"/>
    </source>
</evidence>
<comment type="caution">
    <text evidence="5">The sequence shown here is derived from an EMBL/GenBank/DDBJ whole genome shotgun (WGS) entry which is preliminary data.</text>
</comment>
<keyword evidence="3" id="KW-1133">Transmembrane helix</keyword>
<keyword evidence="2" id="KW-0804">Transcription</keyword>
<accession>A0ABP9TT37</accession>
<dbReference type="Gene3D" id="1.10.10.1320">
    <property type="entry name" value="Anti-sigma factor, zinc-finger domain"/>
    <property type="match status" value="1"/>
</dbReference>
<reference evidence="6" key="1">
    <citation type="journal article" date="2019" name="Int. J. Syst. Evol. Microbiol.">
        <title>The Global Catalogue of Microorganisms (GCM) 10K type strain sequencing project: providing services to taxonomists for standard genome sequencing and annotation.</title>
        <authorList>
            <consortium name="The Broad Institute Genomics Platform"/>
            <consortium name="The Broad Institute Genome Sequencing Center for Infectious Disease"/>
            <person name="Wu L."/>
            <person name="Ma J."/>
        </authorList>
    </citation>
    <scope>NUCLEOTIDE SEQUENCE [LARGE SCALE GENOMIC DNA]</scope>
    <source>
        <strain evidence="6">JCM 18952</strain>
    </source>
</reference>
<dbReference type="Pfam" id="PF13490">
    <property type="entry name" value="zf-HC2"/>
    <property type="match status" value="1"/>
</dbReference>
<keyword evidence="3" id="KW-0472">Membrane</keyword>
<keyword evidence="1" id="KW-0805">Transcription regulation</keyword>
<protein>
    <recommendedName>
        <fullName evidence="4">Putative zinc-finger domain-containing protein</fullName>
    </recommendedName>
</protein>
<evidence type="ECO:0000313" key="5">
    <source>
        <dbReference type="EMBL" id="GAA5228130.1"/>
    </source>
</evidence>
<evidence type="ECO:0000313" key="6">
    <source>
        <dbReference type="Proteomes" id="UP001501257"/>
    </source>
</evidence>
<gene>
    <name evidence="5" type="ORF">GCM10025778_26630</name>
</gene>
<sequence>MHQQERWLGDYADGLLRGRRRKSLEKHLGYCDSCSAALGSDQGMGRGAAFSGRNFEPLNAQTLLGAHYSLPQDRGAGTRRGIGVVPMIVFLLVFALVASIAAMSWILGAPAANAAPEHDPAESWGSTARSLDAGALSELRQAGWTCPVIEAAGFTLASASGQLKKGEATVTMVLSDSDTDSHRTVELAETRALPGAKDVGLRKTASAGATTDPTSGMLTELGHRLGAKAAAAVTYADGTATLNMEDVKYKVSTNLSKADVEQILQRLVVGEHTHIVSFDQGSENIPQRMLRGFSRLMVLDFK</sequence>
<dbReference type="EMBL" id="BAABLK010000035">
    <property type="protein sequence ID" value="GAA5228130.1"/>
    <property type="molecule type" value="Genomic_DNA"/>
</dbReference>
<dbReference type="InterPro" id="IPR041916">
    <property type="entry name" value="Anti_sigma_zinc_sf"/>
</dbReference>
<dbReference type="Proteomes" id="UP001501257">
    <property type="component" value="Unassembled WGS sequence"/>
</dbReference>
<organism evidence="5 6">
    <name type="scientific">Paeniglutamicibacter antarcticus</name>
    <dbReference type="NCBI Taxonomy" id="494023"/>
    <lineage>
        <taxon>Bacteria</taxon>
        <taxon>Bacillati</taxon>
        <taxon>Actinomycetota</taxon>
        <taxon>Actinomycetes</taxon>
        <taxon>Micrococcales</taxon>
        <taxon>Micrococcaceae</taxon>
        <taxon>Paeniglutamicibacter</taxon>
    </lineage>
</organism>
<keyword evidence="6" id="KW-1185">Reference proteome</keyword>
<dbReference type="InterPro" id="IPR027383">
    <property type="entry name" value="Znf_put"/>
</dbReference>